<dbReference type="Proteomes" id="UP000184216">
    <property type="component" value="Unassembled WGS sequence"/>
</dbReference>
<proteinExistence type="predicted"/>
<accession>A0AB36P4P6</accession>
<dbReference type="Proteomes" id="UP000198431">
    <property type="component" value="Unassembled WGS sequence"/>
</dbReference>
<reference evidence="2 5" key="1">
    <citation type="submission" date="2016-11" db="EMBL/GenBank/DDBJ databases">
        <title>Whole genomes of Flavobacteriaceae.</title>
        <authorList>
            <person name="Stine C."/>
            <person name="Li C."/>
            <person name="Tadesse D."/>
        </authorList>
    </citation>
    <scope>NUCLEOTIDE SEQUENCE [LARGE SCALE GENOMIC DNA]</scope>
    <source>
        <strain evidence="2 5">ATCC 19366</strain>
    </source>
</reference>
<protein>
    <recommendedName>
        <fullName evidence="6">DUF4440 domain-containing protein</fullName>
    </recommendedName>
</protein>
<organism evidence="2 5">
    <name type="scientific">Flavobacterium pectinovorum</name>
    <dbReference type="NCBI Taxonomy" id="29533"/>
    <lineage>
        <taxon>Bacteria</taxon>
        <taxon>Pseudomonadati</taxon>
        <taxon>Bacteroidota</taxon>
        <taxon>Flavobacteriia</taxon>
        <taxon>Flavobacteriales</taxon>
        <taxon>Flavobacteriaceae</taxon>
        <taxon>Flavobacterium</taxon>
    </lineage>
</organism>
<evidence type="ECO:0000313" key="3">
    <source>
        <dbReference type="EMBL" id="SHL43852.1"/>
    </source>
</evidence>
<dbReference type="AlphaFoldDB" id="A0AB36P4P6"/>
<dbReference type="RefSeq" id="WP_073393653.1">
    <property type="nucleotide sequence ID" value="NZ_FRBX01000001.1"/>
</dbReference>
<comment type="caution">
    <text evidence="2">The sequence shown here is derived from an EMBL/GenBank/DDBJ whole genome shotgun (WGS) entry which is preliminary data.</text>
</comment>
<sequence>MKKKLLLFLILNLTNFVYCQENLFDDKYKNETKLVISYIFRNFLQESNINIDKTATIVEVNNCTSTYDSPMLYCNEKEYVRECIKNPKIKYWTEDFFPNCKIIESKKIDEIFKDNANGWNEFQKKYGGSIAQFSSPIFLRNYEIVIIKFSITSDYLAGLGYEAIFMRNGDNWEISACSWDN</sequence>
<feature type="signal peptide" evidence="1">
    <location>
        <begin position="1"/>
        <end position="19"/>
    </location>
</feature>
<evidence type="ECO:0000313" key="4">
    <source>
        <dbReference type="Proteomes" id="UP000184216"/>
    </source>
</evidence>
<keyword evidence="1" id="KW-0732">Signal</keyword>
<feature type="chain" id="PRO_5044248770" description="DUF4440 domain-containing protein" evidence="1">
    <location>
        <begin position="20"/>
        <end position="181"/>
    </location>
</feature>
<evidence type="ECO:0008006" key="6">
    <source>
        <dbReference type="Google" id="ProtNLM"/>
    </source>
</evidence>
<name>A0AB36P4P6_9FLAO</name>
<dbReference type="EMBL" id="MUHB01000005">
    <property type="protein sequence ID" value="OXB06744.1"/>
    <property type="molecule type" value="Genomic_DNA"/>
</dbReference>
<evidence type="ECO:0000313" key="2">
    <source>
        <dbReference type="EMBL" id="OXB06744.1"/>
    </source>
</evidence>
<gene>
    <name evidence="2" type="ORF">B0A72_04515</name>
    <name evidence="3" type="ORF">SAMN05444387_0609</name>
</gene>
<dbReference type="EMBL" id="FRBX01000001">
    <property type="protein sequence ID" value="SHL43852.1"/>
    <property type="molecule type" value="Genomic_DNA"/>
</dbReference>
<evidence type="ECO:0000313" key="5">
    <source>
        <dbReference type="Proteomes" id="UP000198431"/>
    </source>
</evidence>
<evidence type="ECO:0000256" key="1">
    <source>
        <dbReference type="SAM" id="SignalP"/>
    </source>
</evidence>
<keyword evidence="4" id="KW-1185">Reference proteome</keyword>
<reference evidence="3 4" key="2">
    <citation type="submission" date="2016-11" db="EMBL/GenBank/DDBJ databases">
        <authorList>
            <person name="Varghese N."/>
            <person name="Submissions S."/>
        </authorList>
    </citation>
    <scope>NUCLEOTIDE SEQUENCE [LARGE SCALE GENOMIC DNA]</scope>
    <source>
        <strain evidence="3 4">DSM 6368</strain>
    </source>
</reference>